<dbReference type="Proteomes" id="UP000717835">
    <property type="component" value="Unassembled WGS sequence"/>
</dbReference>
<accession>A0A921LCQ1</accession>
<name>A0A921LCQ1_9BACT</name>
<gene>
    <name evidence="2" type="ORF">H7U35_02860</name>
    <name evidence="1" type="ORF">K8W02_12075</name>
</gene>
<reference evidence="1" key="2">
    <citation type="journal article" date="2021" name="PeerJ">
        <title>Extensive microbial diversity within the chicken gut microbiome revealed by metagenomics and culture.</title>
        <authorList>
            <person name="Gilroy R."/>
            <person name="Ravi A."/>
            <person name="Getino M."/>
            <person name="Pursley I."/>
            <person name="Horton D.L."/>
            <person name="Alikhan N.F."/>
            <person name="Baker D."/>
            <person name="Gharbi K."/>
            <person name="Hall N."/>
            <person name="Watson M."/>
            <person name="Adriaenssens E.M."/>
            <person name="Foster-Nyarko E."/>
            <person name="Jarju S."/>
            <person name="Secka A."/>
            <person name="Antonio M."/>
            <person name="Oren A."/>
            <person name="Chaudhuri R.R."/>
            <person name="La Ragione R."/>
            <person name="Hildebrand F."/>
            <person name="Pallen M.J."/>
        </authorList>
    </citation>
    <scope>NUCLEOTIDE SEQUENCE</scope>
    <source>
        <strain evidence="1">CHK55-1828</strain>
    </source>
</reference>
<evidence type="ECO:0000313" key="3">
    <source>
        <dbReference type="Proteomes" id="UP000717835"/>
    </source>
</evidence>
<proteinExistence type="predicted"/>
<reference evidence="2" key="1">
    <citation type="submission" date="2020-08" db="EMBL/GenBank/DDBJ databases">
        <authorList>
            <person name="Cejkova D."/>
            <person name="Kubasova T."/>
            <person name="Jahodarova E."/>
            <person name="Rychlik I."/>
        </authorList>
    </citation>
    <scope>NUCLEOTIDE SEQUENCE</scope>
    <source>
        <strain evidence="2">An772</strain>
    </source>
</reference>
<dbReference type="AlphaFoldDB" id="A0A921LCQ1"/>
<comment type="caution">
    <text evidence="1">The sequence shown here is derived from an EMBL/GenBank/DDBJ whole genome shotgun (WGS) entry which is preliminary data.</text>
</comment>
<dbReference type="EMBL" id="JACLYZ010000004">
    <property type="protein sequence ID" value="MBM6734172.1"/>
    <property type="molecule type" value="Genomic_DNA"/>
</dbReference>
<dbReference type="EMBL" id="DYVX01000097">
    <property type="protein sequence ID" value="HJF93101.1"/>
    <property type="molecule type" value="Genomic_DNA"/>
</dbReference>
<reference evidence="2 4" key="3">
    <citation type="journal article" date="2021" name="Sci. Rep.">
        <title>The distribution of antibiotic resistance genes in chicken gut microbiota commensals.</title>
        <authorList>
            <person name="Juricova H."/>
            <person name="Matiasovicova J."/>
            <person name="Kubasova T."/>
            <person name="Cejkova D."/>
            <person name="Rychlik I."/>
        </authorList>
    </citation>
    <scope>NUCLEOTIDE SEQUENCE [LARGE SCALE GENOMIC DNA]</scope>
    <source>
        <strain evidence="2 4">An772</strain>
    </source>
</reference>
<dbReference type="InterPro" id="IPR014985">
    <property type="entry name" value="WbqC"/>
</dbReference>
<dbReference type="OrthoDB" id="1523452at2"/>
<evidence type="ECO:0000313" key="4">
    <source>
        <dbReference type="Proteomes" id="UP000766986"/>
    </source>
</evidence>
<organism evidence="1 3">
    <name type="scientific">Mediterranea massiliensis</name>
    <dbReference type="NCBI Taxonomy" id="1841865"/>
    <lineage>
        <taxon>Bacteria</taxon>
        <taxon>Pseudomonadati</taxon>
        <taxon>Bacteroidota</taxon>
        <taxon>Bacteroidia</taxon>
        <taxon>Bacteroidales</taxon>
        <taxon>Bacteroidaceae</taxon>
        <taxon>Mediterranea</taxon>
    </lineage>
</organism>
<dbReference type="RefSeq" id="WP_072546376.1">
    <property type="nucleotide sequence ID" value="NZ_CAWVFH010000007.1"/>
</dbReference>
<sequence>MEKETIYLSSAYLAPVEYYTKLLAYSHVCVEDCDHYLKQTYRNRCTIAAPDGPLALSVPIIKPDTLKCPMKDIRISDHGNWRHLHWNALESAYNHTPFFEYYKDDFRPFYEQKYEFLADFNEALCRLVCSLIGLEPQMERTTDYKTTFAPGEDDFRERIHPKKEFRTEDPDFYPQPYYQVFQERLGFLPNLSIADLLFNMGPESLLVLQASHRPARTAASR</sequence>
<evidence type="ECO:0000313" key="1">
    <source>
        <dbReference type="EMBL" id="HJF93101.1"/>
    </source>
</evidence>
<dbReference type="Pfam" id="PF08889">
    <property type="entry name" value="WbqC"/>
    <property type="match status" value="1"/>
</dbReference>
<reference evidence="1" key="4">
    <citation type="submission" date="2021-09" db="EMBL/GenBank/DDBJ databases">
        <authorList>
            <person name="Gilroy R."/>
        </authorList>
    </citation>
    <scope>NUCLEOTIDE SEQUENCE</scope>
    <source>
        <strain evidence="1">CHK55-1828</strain>
    </source>
</reference>
<evidence type="ECO:0000313" key="2">
    <source>
        <dbReference type="EMBL" id="MBM6734172.1"/>
    </source>
</evidence>
<protein>
    <submittedName>
        <fullName evidence="1">WbqC family protein</fullName>
    </submittedName>
</protein>
<keyword evidence="4" id="KW-1185">Reference proteome</keyword>
<dbReference type="Proteomes" id="UP000766986">
    <property type="component" value="Unassembled WGS sequence"/>
</dbReference>